<dbReference type="OrthoDB" id="9902551at2"/>
<feature type="chain" id="PRO_5002858987" description="Low temperature-induced protein" evidence="2">
    <location>
        <begin position="31"/>
        <end position="113"/>
    </location>
</feature>
<keyword evidence="2" id="KW-0732">Signal</keyword>
<evidence type="ECO:0008006" key="5">
    <source>
        <dbReference type="Google" id="ProtNLM"/>
    </source>
</evidence>
<organism evidence="3 4">
    <name type="scientific">Gloeothece citriformis (strain PCC 7424)</name>
    <name type="common">Cyanothece sp. (strain PCC 7424)</name>
    <dbReference type="NCBI Taxonomy" id="65393"/>
    <lineage>
        <taxon>Bacteria</taxon>
        <taxon>Bacillati</taxon>
        <taxon>Cyanobacteriota</taxon>
        <taxon>Cyanophyceae</taxon>
        <taxon>Oscillatoriophycideae</taxon>
        <taxon>Chroococcales</taxon>
        <taxon>Aphanothecaceae</taxon>
        <taxon>Gloeothece</taxon>
        <taxon>Gloeothece citriformis</taxon>
    </lineage>
</organism>
<evidence type="ECO:0000256" key="1">
    <source>
        <dbReference type="SAM" id="MobiDB-lite"/>
    </source>
</evidence>
<dbReference type="EMBL" id="CP001291">
    <property type="protein sequence ID" value="ACK73414.1"/>
    <property type="molecule type" value="Genomic_DNA"/>
</dbReference>
<gene>
    <name evidence="3" type="ordered locus">PCC7424_5062</name>
</gene>
<dbReference type="KEGG" id="cyc:PCC7424_5062"/>
<keyword evidence="4" id="KW-1185">Reference proteome</keyword>
<evidence type="ECO:0000313" key="4">
    <source>
        <dbReference type="Proteomes" id="UP000002384"/>
    </source>
</evidence>
<dbReference type="eggNOG" id="ENOG50321DN">
    <property type="taxonomic scope" value="Bacteria"/>
</dbReference>
<accession>B7KFT9</accession>
<sequence>MKSCKSKILRIGLSIVLLLSLLILPHQVFAAPLNPEKASQKTERAADIIVQDNQKENVKRQFGLNEHGSELVDKARDRANEKLKSLADKTRERQNTGESIPPDQKLFLEKMER</sequence>
<name>B7KFT9_GLOC7</name>
<evidence type="ECO:0000256" key="2">
    <source>
        <dbReference type="SAM" id="SignalP"/>
    </source>
</evidence>
<proteinExistence type="predicted"/>
<feature type="signal peptide" evidence="2">
    <location>
        <begin position="1"/>
        <end position="30"/>
    </location>
</feature>
<dbReference type="AlphaFoldDB" id="B7KFT9"/>
<dbReference type="RefSeq" id="WP_015956994.1">
    <property type="nucleotide sequence ID" value="NC_011729.1"/>
</dbReference>
<feature type="compositionally biased region" description="Basic and acidic residues" evidence="1">
    <location>
        <begin position="67"/>
        <end position="95"/>
    </location>
</feature>
<evidence type="ECO:0000313" key="3">
    <source>
        <dbReference type="EMBL" id="ACK73414.1"/>
    </source>
</evidence>
<feature type="region of interest" description="Disordered" evidence="1">
    <location>
        <begin position="60"/>
        <end position="113"/>
    </location>
</feature>
<protein>
    <recommendedName>
        <fullName evidence="5">Low temperature-induced protein</fullName>
    </recommendedName>
</protein>
<dbReference type="HOGENOM" id="CLU_2129332_0_0_3"/>
<dbReference type="Proteomes" id="UP000002384">
    <property type="component" value="Chromosome"/>
</dbReference>
<reference evidence="4" key="1">
    <citation type="journal article" date="2011" name="MBio">
        <title>Novel metabolic attributes of the genus Cyanothece, comprising a group of unicellular nitrogen-fixing Cyanobacteria.</title>
        <authorList>
            <person name="Bandyopadhyay A."/>
            <person name="Elvitigala T."/>
            <person name="Welsh E."/>
            <person name="Stockel J."/>
            <person name="Liberton M."/>
            <person name="Min H."/>
            <person name="Sherman L.A."/>
            <person name="Pakrasi H.B."/>
        </authorList>
    </citation>
    <scope>NUCLEOTIDE SEQUENCE [LARGE SCALE GENOMIC DNA]</scope>
    <source>
        <strain evidence="4">PCC 7424</strain>
    </source>
</reference>